<dbReference type="InterPro" id="IPR011335">
    <property type="entry name" value="Restrct_endonuc-II-like"/>
</dbReference>
<dbReference type="CDD" id="cd06260">
    <property type="entry name" value="DUF820-like"/>
    <property type="match status" value="1"/>
</dbReference>
<dbReference type="EMBL" id="CP159872">
    <property type="protein sequence ID" value="XCM81492.1"/>
    <property type="molecule type" value="Genomic_DNA"/>
</dbReference>
<name>A0AAU8K069_9ACTN</name>
<dbReference type="RefSeq" id="WP_354642426.1">
    <property type="nucleotide sequence ID" value="NZ_CP159872.1"/>
</dbReference>
<sequence length="189" mass="20161">MTAETHSFTESGPSRGEDLLDAFLALDTPPGFKAELIEGEIVVTPPPDGEHETVVGRIAKQVFRQGSTDVDFAPGAGLIVPDGRYIPDGTFTSVGAMLDRESWWKPDGVLMVVEVTSSDPRKDRDAKRRGYAAASIPLYLLVDRQANRLVLHSGPARGDYSTTTGVPLGDPLPLPAPFGFDLDTAGLVG</sequence>
<proteinExistence type="predicted"/>
<keyword evidence="2" id="KW-0255">Endonuclease</keyword>
<dbReference type="InterPro" id="IPR008538">
    <property type="entry name" value="Uma2"/>
</dbReference>
<feature type="domain" description="Putative restriction endonuclease" evidence="1">
    <location>
        <begin position="21"/>
        <end position="184"/>
    </location>
</feature>
<dbReference type="GO" id="GO:0004519">
    <property type="term" value="F:endonuclease activity"/>
    <property type="evidence" value="ECO:0007669"/>
    <property type="project" value="UniProtKB-KW"/>
</dbReference>
<gene>
    <name evidence="2" type="ORF">ABWK59_22545</name>
</gene>
<keyword evidence="2" id="KW-0540">Nuclease</keyword>
<dbReference type="Pfam" id="PF05685">
    <property type="entry name" value="Uma2"/>
    <property type="match status" value="1"/>
</dbReference>
<keyword evidence="2" id="KW-0378">Hydrolase</keyword>
<dbReference type="Gene3D" id="3.90.1570.10">
    <property type="entry name" value="tt1808, chain A"/>
    <property type="match status" value="1"/>
</dbReference>
<dbReference type="AlphaFoldDB" id="A0AAU8K069"/>
<protein>
    <submittedName>
        <fullName evidence="2">Uma2 family endonuclease</fullName>
    </submittedName>
</protein>
<reference evidence="2" key="1">
    <citation type="submission" date="2024-06" db="EMBL/GenBank/DDBJ databases">
        <title>The genome sequences of Kitasatospora sp. strain HUAS MG31.</title>
        <authorList>
            <person name="Mo P."/>
        </authorList>
    </citation>
    <scope>NUCLEOTIDE SEQUENCE</scope>
    <source>
        <strain evidence="2">HUAS MG31</strain>
    </source>
</reference>
<evidence type="ECO:0000259" key="1">
    <source>
        <dbReference type="Pfam" id="PF05685"/>
    </source>
</evidence>
<dbReference type="KEGG" id="kcm:ABWK59_22545"/>
<dbReference type="InterPro" id="IPR012296">
    <property type="entry name" value="Nuclease_put_TT1808"/>
</dbReference>
<evidence type="ECO:0000313" key="2">
    <source>
        <dbReference type="EMBL" id="XCM81492.1"/>
    </source>
</evidence>
<organism evidence="2">
    <name type="scientific">Kitasatospora camelliae</name>
    <dbReference type="NCBI Taxonomy" id="3156397"/>
    <lineage>
        <taxon>Bacteria</taxon>
        <taxon>Bacillati</taxon>
        <taxon>Actinomycetota</taxon>
        <taxon>Actinomycetes</taxon>
        <taxon>Kitasatosporales</taxon>
        <taxon>Streptomycetaceae</taxon>
        <taxon>Kitasatospora</taxon>
    </lineage>
</organism>
<dbReference type="PANTHER" id="PTHR35400:SF3">
    <property type="entry name" value="SLL1072 PROTEIN"/>
    <property type="match status" value="1"/>
</dbReference>
<dbReference type="SUPFAM" id="SSF52980">
    <property type="entry name" value="Restriction endonuclease-like"/>
    <property type="match status" value="1"/>
</dbReference>
<dbReference type="PANTHER" id="PTHR35400">
    <property type="entry name" value="SLR1083 PROTEIN"/>
    <property type="match status" value="1"/>
</dbReference>
<accession>A0AAU8K069</accession>